<dbReference type="GO" id="GO:0016829">
    <property type="term" value="F:lyase activity"/>
    <property type="evidence" value="ECO:0007669"/>
    <property type="project" value="UniProtKB-KW"/>
</dbReference>
<dbReference type="SFLD" id="SFLDS00029">
    <property type="entry name" value="Radical_SAM"/>
    <property type="match status" value="1"/>
</dbReference>
<dbReference type="Pfam" id="PF04055">
    <property type="entry name" value="Radical_SAM"/>
    <property type="match status" value="1"/>
</dbReference>
<dbReference type="EMBL" id="NMUE01000024">
    <property type="protein sequence ID" value="RFA95275.1"/>
    <property type="molecule type" value="Genomic_DNA"/>
</dbReference>
<evidence type="ECO:0000256" key="1">
    <source>
        <dbReference type="ARBA" id="ARBA00022485"/>
    </source>
</evidence>
<feature type="binding site" evidence="6">
    <location>
        <position position="147"/>
    </location>
    <ligand>
        <name>[4Fe-4S] cluster</name>
        <dbReference type="ChEBI" id="CHEBI:49883"/>
        <note>4Fe-4S-S-AdoMet</note>
    </ligand>
</feature>
<protein>
    <submittedName>
        <fullName evidence="8">Pyruvate formate lyase-activating protein</fullName>
    </submittedName>
</protein>
<evidence type="ECO:0000313" key="8">
    <source>
        <dbReference type="EMBL" id="RFA95275.1"/>
    </source>
</evidence>
<comment type="cofactor">
    <cofactor evidence="6">
        <name>[4Fe-4S] cluster</name>
        <dbReference type="ChEBI" id="CHEBI:49883"/>
    </cofactor>
    <text evidence="6">Binds 1 [4Fe-4S] cluster. The cluster is coordinated with 3 cysteines and an exchangeable S-adenosyl-L-methionine.</text>
</comment>
<evidence type="ECO:0000313" key="9">
    <source>
        <dbReference type="EMBL" id="RFA98186.1"/>
    </source>
</evidence>
<dbReference type="Proteomes" id="UP000256877">
    <property type="component" value="Unassembled WGS sequence"/>
</dbReference>
<keyword evidence="5 6" id="KW-0411">Iron-sulfur</keyword>
<organism evidence="8 11">
    <name type="scientific">Pyrobaculum aerophilum</name>
    <dbReference type="NCBI Taxonomy" id="13773"/>
    <lineage>
        <taxon>Archaea</taxon>
        <taxon>Thermoproteota</taxon>
        <taxon>Thermoprotei</taxon>
        <taxon>Thermoproteales</taxon>
        <taxon>Thermoproteaceae</taxon>
        <taxon>Pyrobaculum</taxon>
    </lineage>
</organism>
<dbReference type="PIRSF" id="PIRSF004869">
    <property type="entry name" value="PflX_prd"/>
    <property type="match status" value="1"/>
</dbReference>
<dbReference type="Proteomes" id="UP000257123">
    <property type="component" value="Unassembled WGS sequence"/>
</dbReference>
<evidence type="ECO:0000313" key="10">
    <source>
        <dbReference type="Proteomes" id="UP000256877"/>
    </source>
</evidence>
<keyword evidence="4 6" id="KW-0408">Iron</keyword>
<dbReference type="InterPro" id="IPR007197">
    <property type="entry name" value="rSAM"/>
</dbReference>
<keyword evidence="8" id="KW-0670">Pyruvate</keyword>
<comment type="caution">
    <text evidence="8">The sequence shown here is derived from an EMBL/GenBank/DDBJ whole genome shotgun (WGS) entry which is preliminary data.</text>
</comment>
<keyword evidence="1" id="KW-0004">4Fe-4S</keyword>
<dbReference type="RefSeq" id="WP_116421352.1">
    <property type="nucleotide sequence ID" value="NZ_NMUE01000024.1"/>
</dbReference>
<evidence type="ECO:0000256" key="2">
    <source>
        <dbReference type="ARBA" id="ARBA00022691"/>
    </source>
</evidence>
<evidence type="ECO:0000259" key="7">
    <source>
        <dbReference type="Pfam" id="PF04055"/>
    </source>
</evidence>
<dbReference type="EMBL" id="NMUF01000020">
    <property type="protein sequence ID" value="RFA98186.1"/>
    <property type="molecule type" value="Genomic_DNA"/>
</dbReference>
<dbReference type="PANTHER" id="PTHR30352">
    <property type="entry name" value="PYRUVATE FORMATE-LYASE-ACTIVATING ENZYME"/>
    <property type="match status" value="1"/>
</dbReference>
<proteinExistence type="predicted"/>
<feature type="binding site" evidence="6">
    <location>
        <position position="151"/>
    </location>
    <ligand>
        <name>[4Fe-4S] cluster</name>
        <dbReference type="ChEBI" id="CHEBI:49883"/>
        <note>4Fe-4S-S-AdoMet</note>
    </ligand>
</feature>
<evidence type="ECO:0000256" key="3">
    <source>
        <dbReference type="ARBA" id="ARBA00022723"/>
    </source>
</evidence>
<feature type="binding site" evidence="6">
    <location>
        <position position="154"/>
    </location>
    <ligand>
        <name>[4Fe-4S] cluster</name>
        <dbReference type="ChEBI" id="CHEBI:49883"/>
        <note>4Fe-4S-S-AdoMet</note>
    </ligand>
</feature>
<dbReference type="InterPro" id="IPR013785">
    <property type="entry name" value="Aldolase_TIM"/>
</dbReference>
<keyword evidence="8" id="KW-0456">Lyase</keyword>
<reference evidence="10 11" key="1">
    <citation type="submission" date="2017-07" db="EMBL/GenBank/DDBJ databases">
        <title>Draft genome sequence of aerobic hyperthermophilic archaea, Pyrobaculum aerophilum YKB31 and YKB32.</title>
        <authorList>
            <person name="Mochizuki T."/>
            <person name="Berliner A.J."/>
            <person name="Yoshida-Takashima Y."/>
            <person name="Takaki Y."/>
            <person name="Nunoura T."/>
            <person name="Takai K."/>
        </authorList>
    </citation>
    <scope>NUCLEOTIDE SEQUENCE [LARGE SCALE GENOMIC DNA]</scope>
    <source>
        <strain evidence="8 11">YKB31</strain>
        <strain evidence="9 10">YKB32</strain>
    </source>
</reference>
<accession>A0A371QXM1</accession>
<dbReference type="PANTHER" id="PTHR30352:SF22">
    <property type="entry name" value="PYRUVATE FORMATE-LYASE ACTIVATING ENZYME HOMOLOG"/>
    <property type="match status" value="1"/>
</dbReference>
<dbReference type="AlphaFoldDB" id="A0A371QXM1"/>
<feature type="domain" description="Radical SAM core" evidence="7">
    <location>
        <begin position="143"/>
        <end position="295"/>
    </location>
</feature>
<dbReference type="SUPFAM" id="SSF102114">
    <property type="entry name" value="Radical SAM enzymes"/>
    <property type="match status" value="1"/>
</dbReference>
<dbReference type="InterPro" id="IPR034457">
    <property type="entry name" value="Organic_radical-activating"/>
</dbReference>
<name>A0A371QXM1_9CREN</name>
<sequence length="364" mass="40190">MGFCKLCGKSSITISNFLGVCVDCLRGRPRQALEIAKRAHIISRGKFKLPIEAPTKGVPCGICGRGCLIPEGGVGYCGLVRNIGGRLVRPGGDISKGVLSYYYDPIPTNCVADWVCPATTGRGYPKFSKSPWGEAGYYNLAVFYGACGLDCLYCQNWQYREYPARPRLVAVEELEKAMNRRVTCVCFFGGDPGPQTVHALMVAKKAAEKGVRVCWETSGQLAPHLLDKIVDFSLRTGGIVKFDLKAFTPSVYKALTDGEVDVALRNFKVAARRFRERPEVPLVVASILLVPGYVDAVEVDLLTKFIARIDPEIPTRFLAFHPDYLLRDLPPTSIKHAEEAIRIAKENGLMEVSIGNQWLLSDYY</sequence>
<evidence type="ECO:0000256" key="6">
    <source>
        <dbReference type="PIRSR" id="PIRSR004869-50"/>
    </source>
</evidence>
<evidence type="ECO:0000256" key="5">
    <source>
        <dbReference type="ARBA" id="ARBA00023014"/>
    </source>
</evidence>
<dbReference type="CDD" id="cd01335">
    <property type="entry name" value="Radical_SAM"/>
    <property type="match status" value="1"/>
</dbReference>
<dbReference type="InterPro" id="IPR058240">
    <property type="entry name" value="rSAM_sf"/>
</dbReference>
<evidence type="ECO:0000313" key="11">
    <source>
        <dbReference type="Proteomes" id="UP000257123"/>
    </source>
</evidence>
<dbReference type="InterPro" id="IPR016431">
    <property type="entry name" value="Pyrv-formate_lyase-activ_prd"/>
</dbReference>
<dbReference type="Gene3D" id="3.20.20.70">
    <property type="entry name" value="Aldolase class I"/>
    <property type="match status" value="1"/>
</dbReference>
<keyword evidence="2 6" id="KW-0949">S-adenosyl-L-methionine</keyword>
<gene>
    <name evidence="8" type="ORF">CGL51_08050</name>
    <name evidence="9" type="ORF">CGL52_08005</name>
</gene>
<keyword evidence="3 6" id="KW-0479">Metal-binding</keyword>
<evidence type="ECO:0000256" key="4">
    <source>
        <dbReference type="ARBA" id="ARBA00023004"/>
    </source>
</evidence>
<dbReference type="GO" id="GO:0051539">
    <property type="term" value="F:4 iron, 4 sulfur cluster binding"/>
    <property type="evidence" value="ECO:0007669"/>
    <property type="project" value="UniProtKB-KW"/>
</dbReference>
<dbReference type="GO" id="GO:0046872">
    <property type="term" value="F:metal ion binding"/>
    <property type="evidence" value="ECO:0007669"/>
    <property type="project" value="UniProtKB-KW"/>
</dbReference>
<dbReference type="OrthoDB" id="371936at2157"/>